<evidence type="ECO:0000256" key="2">
    <source>
        <dbReference type="SAM" id="Phobius"/>
    </source>
</evidence>
<dbReference type="Gene3D" id="3.40.50.720">
    <property type="entry name" value="NAD(P)-binding Rossmann-like Domain"/>
    <property type="match status" value="1"/>
</dbReference>
<comment type="caution">
    <text evidence="4">The sequence shown here is derived from an EMBL/GenBank/DDBJ whole genome shotgun (WGS) entry which is preliminary data.</text>
</comment>
<evidence type="ECO:0000313" key="5">
    <source>
        <dbReference type="Proteomes" id="UP000030652"/>
    </source>
</evidence>
<dbReference type="eggNOG" id="COG2148">
    <property type="taxonomic scope" value="Bacteria"/>
</dbReference>
<proteinExistence type="inferred from homology"/>
<accession>A0A0B0EJ68</accession>
<dbReference type="Pfam" id="PF02397">
    <property type="entry name" value="Bac_transf"/>
    <property type="match status" value="1"/>
</dbReference>
<name>A0A0B0EJ68_9BACT</name>
<dbReference type="EMBL" id="JRYO01000243">
    <property type="protein sequence ID" value="KHE90735.1"/>
    <property type="molecule type" value="Genomic_DNA"/>
</dbReference>
<dbReference type="SUPFAM" id="SSF53335">
    <property type="entry name" value="S-adenosyl-L-methionine-dependent methyltransferases"/>
    <property type="match status" value="1"/>
</dbReference>
<dbReference type="InterPro" id="IPR003362">
    <property type="entry name" value="Bact_transf"/>
</dbReference>
<dbReference type="PANTHER" id="PTHR30576">
    <property type="entry name" value="COLANIC BIOSYNTHESIS UDP-GLUCOSE LIPID CARRIER TRANSFERASE"/>
    <property type="match status" value="1"/>
</dbReference>
<evidence type="ECO:0000256" key="1">
    <source>
        <dbReference type="ARBA" id="ARBA00006464"/>
    </source>
</evidence>
<feature type="transmembrane region" description="Helical" evidence="2">
    <location>
        <begin position="6"/>
        <end position="27"/>
    </location>
</feature>
<dbReference type="PANTHER" id="PTHR30576:SF0">
    <property type="entry name" value="UNDECAPRENYL-PHOSPHATE N-ACETYLGALACTOSAMINYL 1-PHOSPHATE TRANSFERASE-RELATED"/>
    <property type="match status" value="1"/>
</dbReference>
<dbReference type="Proteomes" id="UP000030652">
    <property type="component" value="Unassembled WGS sequence"/>
</dbReference>
<keyword evidence="2" id="KW-1133">Transmembrane helix</keyword>
<evidence type="ECO:0000313" key="4">
    <source>
        <dbReference type="EMBL" id="KHE90735.1"/>
    </source>
</evidence>
<organism evidence="4 5">
    <name type="scientific">Candidatus Scalindua brodae</name>
    <dbReference type="NCBI Taxonomy" id="237368"/>
    <lineage>
        <taxon>Bacteria</taxon>
        <taxon>Pseudomonadati</taxon>
        <taxon>Planctomycetota</taxon>
        <taxon>Candidatus Brocadiia</taxon>
        <taxon>Candidatus Brocadiales</taxon>
        <taxon>Candidatus Scalinduaceae</taxon>
        <taxon>Candidatus Scalindua</taxon>
    </lineage>
</organism>
<reference evidence="4 5" key="1">
    <citation type="submission" date="2014-10" db="EMBL/GenBank/DDBJ databases">
        <title>Draft genome of anammox bacterium scalindua brodae, obtained using differential coverage binning of sequence data from two enrichment reactors.</title>
        <authorList>
            <person name="Speth D.R."/>
            <person name="Russ L."/>
            <person name="Kartal B."/>
            <person name="Op den Camp H.J."/>
            <person name="Dutilh B.E."/>
            <person name="Jetten M.S."/>
        </authorList>
    </citation>
    <scope>NUCLEOTIDE SEQUENCE [LARGE SCALE GENOMIC DNA]</scope>
    <source>
        <strain evidence="4">RU1</strain>
    </source>
</reference>
<dbReference type="AlphaFoldDB" id="A0A0B0EJ68"/>
<feature type="domain" description="Bacterial sugar transferase" evidence="3">
    <location>
        <begin position="166"/>
        <end position="244"/>
    </location>
</feature>
<gene>
    <name evidence="4" type="primary">cpsA_2</name>
    <name evidence="4" type="ORF">SCABRO_03523</name>
</gene>
<feature type="transmembrane region" description="Helical" evidence="2">
    <location>
        <begin position="168"/>
        <end position="192"/>
    </location>
</feature>
<dbReference type="InterPro" id="IPR029063">
    <property type="entry name" value="SAM-dependent_MTases_sf"/>
</dbReference>
<keyword evidence="2" id="KW-0472">Membrane</keyword>
<comment type="similarity">
    <text evidence="1">Belongs to the bacterial sugar transferase family.</text>
</comment>
<evidence type="ECO:0000259" key="3">
    <source>
        <dbReference type="Pfam" id="PF02397"/>
    </source>
</evidence>
<keyword evidence="2" id="KW-0812">Transmembrane</keyword>
<protein>
    <submittedName>
        <fullName evidence="4">Capsular polysaccharide synthesis protein</fullName>
    </submittedName>
</protein>
<dbReference type="GO" id="GO:0016780">
    <property type="term" value="F:phosphotransferase activity, for other substituted phosphate groups"/>
    <property type="evidence" value="ECO:0007669"/>
    <property type="project" value="TreeGrafter"/>
</dbReference>
<sequence length="252" mass="29221">MDLGFIAPLVLTYILLYIFRYFLYFTVRDNRTRILIIGANDFAREIVEESMRKKFRSYEIVCIASSDEKKLGYDIYGIKVLPLKDKIEELIRDYSVDCIVVTKRNRRGMLPIHELLNCKTQNIRVQEGFSFYEKIKRKIIISEFLQPSWFIFQDGFSQNSIHQSFKRMIGIAVSIVLLAVLTPIILLVAIGIKLDSPGPVFYQQERVGRKGKVFGLLKFRSMREDAEALNGPMFAQKSDARITHELARFFAG</sequence>